<gene>
    <name evidence="1" type="ORF">AGABI1DRAFT_110215</name>
</gene>
<dbReference type="RefSeq" id="XP_007325470.1">
    <property type="nucleotide sequence ID" value="XM_007325408.1"/>
</dbReference>
<dbReference type="EMBL" id="JH971385">
    <property type="protein sequence ID" value="EKM83564.1"/>
    <property type="molecule type" value="Genomic_DNA"/>
</dbReference>
<dbReference type="GeneID" id="18822884"/>
<dbReference type="AlphaFoldDB" id="K5W9P5"/>
<organism evidence="1 2">
    <name type="scientific">Agaricus bisporus var. burnettii (strain JB137-S8 / ATCC MYA-4627 / FGSC 10392)</name>
    <name type="common">White button mushroom</name>
    <dbReference type="NCBI Taxonomy" id="597362"/>
    <lineage>
        <taxon>Eukaryota</taxon>
        <taxon>Fungi</taxon>
        <taxon>Dikarya</taxon>
        <taxon>Basidiomycota</taxon>
        <taxon>Agaricomycotina</taxon>
        <taxon>Agaricomycetes</taxon>
        <taxon>Agaricomycetidae</taxon>
        <taxon>Agaricales</taxon>
        <taxon>Agaricineae</taxon>
        <taxon>Agaricaceae</taxon>
        <taxon>Agaricus</taxon>
    </lineage>
</organism>
<protein>
    <submittedName>
        <fullName evidence="1">Uncharacterized protein</fullName>
    </submittedName>
</protein>
<dbReference type="InterPro" id="IPR053037">
    <property type="entry name" value="Pericyclase_pydY-like"/>
</dbReference>
<dbReference type="InParanoid" id="K5W9P5"/>
<dbReference type="OrthoDB" id="425354at2759"/>
<name>K5W9P5_AGABU</name>
<dbReference type="eggNOG" id="ENOG502QUEX">
    <property type="taxonomic scope" value="Eukaryota"/>
</dbReference>
<evidence type="ECO:0000313" key="2">
    <source>
        <dbReference type="Proteomes" id="UP000008493"/>
    </source>
</evidence>
<accession>K5W9P5</accession>
<dbReference type="PANTHER" id="PTHR38115">
    <property type="entry name" value="LIPOCALIN-LIKE DOMAIN-CONTAINING PROTEIN"/>
    <property type="match status" value="1"/>
</dbReference>
<proteinExistence type="predicted"/>
<dbReference type="Proteomes" id="UP000008493">
    <property type="component" value="Unassembled WGS sequence"/>
</dbReference>
<sequence>MAVPADFTILDISGKFCMNKQLTNVDDTDKILGLQGVGWLKRKAIRYATITLDIKHYRVDSDDGTKKIEKIDIVQTLTGGIPGTTENRTLTWEERENNDDLFGPVIGKSRRVKAEELEDEWLKEGWTEDTYEHGVVEAYAKSDTPKSKTTWVGDQTWGIELIDGKRMYARHVNFTGPKGEKVKTKMYYDYIGPLD</sequence>
<dbReference type="HOGENOM" id="CLU_088979_2_0_1"/>
<reference evidence="2" key="1">
    <citation type="journal article" date="2012" name="Proc. Natl. Acad. Sci. U.S.A.">
        <title>Genome sequence of the button mushroom Agaricus bisporus reveals mechanisms governing adaptation to a humic-rich ecological niche.</title>
        <authorList>
            <person name="Morin E."/>
            <person name="Kohler A."/>
            <person name="Baker A.R."/>
            <person name="Foulongne-Oriol M."/>
            <person name="Lombard V."/>
            <person name="Nagy L.G."/>
            <person name="Ohm R.A."/>
            <person name="Patyshakuliyeva A."/>
            <person name="Brun A."/>
            <person name="Aerts A.L."/>
            <person name="Bailey A.M."/>
            <person name="Billette C."/>
            <person name="Coutinho P.M."/>
            <person name="Deakin G."/>
            <person name="Doddapaneni H."/>
            <person name="Floudas D."/>
            <person name="Grimwood J."/>
            <person name="Hilden K."/>
            <person name="Kuees U."/>
            <person name="LaButti K.M."/>
            <person name="Lapidus A."/>
            <person name="Lindquist E.A."/>
            <person name="Lucas S.M."/>
            <person name="Murat C."/>
            <person name="Riley R.W."/>
            <person name="Salamov A.A."/>
            <person name="Schmutz J."/>
            <person name="Subramanian V."/>
            <person name="Woesten H.A.B."/>
            <person name="Xu J."/>
            <person name="Eastwood D.C."/>
            <person name="Foster G.D."/>
            <person name="Sonnenberg A.S."/>
            <person name="Cullen D."/>
            <person name="de Vries R.P."/>
            <person name="Lundell T."/>
            <person name="Hibbett D.S."/>
            <person name="Henrissat B."/>
            <person name="Burton K.S."/>
            <person name="Kerrigan R.W."/>
            <person name="Challen M.P."/>
            <person name="Grigoriev I.V."/>
            <person name="Martin F."/>
        </authorList>
    </citation>
    <scope>NUCLEOTIDE SEQUENCE [LARGE SCALE GENOMIC DNA]</scope>
    <source>
        <strain evidence="2">JB137-S8 / ATCC MYA-4627 / FGSC 10392</strain>
    </source>
</reference>
<keyword evidence="2" id="KW-1185">Reference proteome</keyword>
<evidence type="ECO:0000313" key="1">
    <source>
        <dbReference type="EMBL" id="EKM83564.1"/>
    </source>
</evidence>
<dbReference type="KEGG" id="abp:AGABI1DRAFT110215"/>
<dbReference type="PANTHER" id="PTHR38115:SF1">
    <property type="entry name" value="LIPOCALIN-LIKE DOMAIN-CONTAINING PROTEIN"/>
    <property type="match status" value="1"/>
</dbReference>
<dbReference type="OMA" id="CISAYTS"/>